<proteinExistence type="inferred from homology"/>
<evidence type="ECO:0000256" key="6">
    <source>
        <dbReference type="ARBA" id="ARBA00022448"/>
    </source>
</evidence>
<evidence type="ECO:0000256" key="9">
    <source>
        <dbReference type="ARBA" id="ARBA00022982"/>
    </source>
</evidence>
<keyword evidence="11" id="KW-0496">Mitochondrion</keyword>
<reference evidence="15 16" key="1">
    <citation type="submission" date="2024-08" db="EMBL/GenBank/DDBJ databases">
        <authorList>
            <person name="Will J Nash"/>
            <person name="Angela Man"/>
            <person name="Seanna McTaggart"/>
            <person name="Kendall Baker"/>
            <person name="Tom Barker"/>
            <person name="Leah Catchpole"/>
            <person name="Alex Durrant"/>
            <person name="Karim Gharbi"/>
            <person name="Naomi Irish"/>
            <person name="Gemy Kaithakottil"/>
            <person name="Debby Ku"/>
            <person name="Aaliyah Providence"/>
            <person name="Felix Shaw"/>
            <person name="David Swarbreck"/>
            <person name="Chris Watkins"/>
            <person name="Ann M. McCartney"/>
            <person name="Giulio Formenti"/>
            <person name="Alice Mouton"/>
            <person name="Noel Vella"/>
            <person name="Bjorn M von Reumont"/>
            <person name="Adriana Vella"/>
            <person name="Wilfried Haerty"/>
        </authorList>
    </citation>
    <scope>NUCLEOTIDE SEQUENCE [LARGE SCALE GENOMIC DNA]</scope>
</reference>
<dbReference type="PANTHER" id="PTHR12485">
    <property type="entry name" value="NADH-UBIQUINONE OXIDOREDUCTASE SUBUNIT B"/>
    <property type="match status" value="1"/>
</dbReference>
<organism evidence="15 16">
    <name type="scientific">Xylocopa violacea</name>
    <name type="common">Violet carpenter bee</name>
    <name type="synonym">Apis violacea</name>
    <dbReference type="NCBI Taxonomy" id="135666"/>
    <lineage>
        <taxon>Eukaryota</taxon>
        <taxon>Metazoa</taxon>
        <taxon>Ecdysozoa</taxon>
        <taxon>Arthropoda</taxon>
        <taxon>Hexapoda</taxon>
        <taxon>Insecta</taxon>
        <taxon>Pterygota</taxon>
        <taxon>Neoptera</taxon>
        <taxon>Endopterygota</taxon>
        <taxon>Hymenoptera</taxon>
        <taxon>Apocrita</taxon>
        <taxon>Aculeata</taxon>
        <taxon>Apoidea</taxon>
        <taxon>Anthophila</taxon>
        <taxon>Apidae</taxon>
        <taxon>Xylocopa</taxon>
        <taxon>Xylocopa</taxon>
    </lineage>
</organism>
<accession>A0ABP1NCL8</accession>
<comment type="caution">
    <text evidence="15">The sequence shown here is derived from an EMBL/GenBank/DDBJ whole genome shotgun (WGS) entry which is preliminary data.</text>
</comment>
<dbReference type="Pfam" id="PF07347">
    <property type="entry name" value="CI-B14_5a"/>
    <property type="match status" value="1"/>
</dbReference>
<comment type="similarity">
    <text evidence="3">Belongs to the complex I NDUFA7 subunit family.</text>
</comment>
<keyword evidence="7" id="KW-0679">Respiratory chain</keyword>
<gene>
    <name evidence="15" type="ORF">XYLVIOL_LOCUS3468</name>
</gene>
<evidence type="ECO:0000256" key="1">
    <source>
        <dbReference type="ARBA" id="ARBA00003195"/>
    </source>
</evidence>
<keyword evidence="10" id="KW-0007">Acetylation</keyword>
<keyword evidence="6" id="KW-0813">Transport</keyword>
<dbReference type="InterPro" id="IPR009947">
    <property type="entry name" value="NDUA7"/>
</dbReference>
<dbReference type="PANTHER" id="PTHR12485:SF1">
    <property type="entry name" value="NADH DEHYDROGENASE [UBIQUINONE] 1 ALPHA SUBCOMPLEX SUBUNIT 7"/>
    <property type="match status" value="1"/>
</dbReference>
<keyword evidence="9" id="KW-0249">Electron transport</keyword>
<comment type="function">
    <text evidence="1">Accessory subunit of the mitochondrial membrane respiratory chain NADH dehydrogenase (Complex I), that is believed not to be involved in catalysis. Complex I functions in the transfer of electrons from NADH to the respiratory chain. The immediate electron acceptor for the enzyme is believed to be ubiquinone.</text>
</comment>
<keyword evidence="8" id="KW-0999">Mitochondrion inner membrane</keyword>
<evidence type="ECO:0000256" key="3">
    <source>
        <dbReference type="ARBA" id="ARBA00005482"/>
    </source>
</evidence>
<evidence type="ECO:0000256" key="7">
    <source>
        <dbReference type="ARBA" id="ARBA00022660"/>
    </source>
</evidence>
<comment type="subunit">
    <text evidence="4">Complex I is composed of 45 different subunits.</text>
</comment>
<evidence type="ECO:0000256" key="14">
    <source>
        <dbReference type="ARBA" id="ARBA00033401"/>
    </source>
</evidence>
<dbReference type="EMBL" id="CAXAJV020001289">
    <property type="protein sequence ID" value="CAL7938750.1"/>
    <property type="molecule type" value="Genomic_DNA"/>
</dbReference>
<evidence type="ECO:0000313" key="16">
    <source>
        <dbReference type="Proteomes" id="UP001642520"/>
    </source>
</evidence>
<comment type="subcellular location">
    <subcellularLocation>
        <location evidence="2">Mitochondrion inner membrane</location>
        <topology evidence="2">Peripheral membrane protein</topology>
        <orientation evidence="2">Matrix side</orientation>
    </subcellularLocation>
</comment>
<evidence type="ECO:0000256" key="5">
    <source>
        <dbReference type="ARBA" id="ARBA00016383"/>
    </source>
</evidence>
<evidence type="ECO:0000256" key="12">
    <source>
        <dbReference type="ARBA" id="ARBA00023136"/>
    </source>
</evidence>
<evidence type="ECO:0000313" key="15">
    <source>
        <dbReference type="EMBL" id="CAL7938750.1"/>
    </source>
</evidence>
<evidence type="ECO:0000256" key="11">
    <source>
        <dbReference type="ARBA" id="ARBA00023128"/>
    </source>
</evidence>
<evidence type="ECO:0000256" key="8">
    <source>
        <dbReference type="ARBA" id="ARBA00022792"/>
    </source>
</evidence>
<keyword evidence="16" id="KW-1185">Reference proteome</keyword>
<evidence type="ECO:0000256" key="13">
    <source>
        <dbReference type="ARBA" id="ARBA00030360"/>
    </source>
</evidence>
<name>A0ABP1NCL8_XYLVO</name>
<evidence type="ECO:0000256" key="10">
    <source>
        <dbReference type="ARBA" id="ARBA00022990"/>
    </source>
</evidence>
<evidence type="ECO:0000256" key="4">
    <source>
        <dbReference type="ARBA" id="ARBA00011533"/>
    </source>
</evidence>
<sequence>MTNPIGNRSIAPLIKMLSDVCRGKPGKDSLRFADELAARTQPMPTVPDGPYHKTSKVYYYTRDARRLVQPPIEVYSNTEPRKIDTAQIKLLAPRFSSDEK</sequence>
<protein>
    <recommendedName>
        <fullName evidence="5">NADH dehydrogenase [ubiquinone] 1 alpha subcomplex subunit 7</fullName>
    </recommendedName>
    <alternativeName>
        <fullName evidence="14">Complex I-B14.5a</fullName>
    </alternativeName>
    <alternativeName>
        <fullName evidence="13">NADH-ubiquinone oxidoreductase subunit B14.5a</fullName>
    </alternativeName>
</protein>
<dbReference type="Proteomes" id="UP001642520">
    <property type="component" value="Unassembled WGS sequence"/>
</dbReference>
<evidence type="ECO:0000256" key="2">
    <source>
        <dbReference type="ARBA" id="ARBA00004443"/>
    </source>
</evidence>
<keyword evidence="12" id="KW-0472">Membrane</keyword>